<reference evidence="1" key="2">
    <citation type="journal article" date="2022" name="New Phytol.">
        <title>Evolutionary transition to the ectomycorrhizal habit in the genomes of a hyperdiverse lineage of mushroom-forming fungi.</title>
        <authorList>
            <person name="Looney B."/>
            <person name="Miyauchi S."/>
            <person name="Morin E."/>
            <person name="Drula E."/>
            <person name="Courty P.E."/>
            <person name="Kohler A."/>
            <person name="Kuo A."/>
            <person name="LaButti K."/>
            <person name="Pangilinan J."/>
            <person name="Lipzen A."/>
            <person name="Riley R."/>
            <person name="Andreopoulos W."/>
            <person name="He G."/>
            <person name="Johnson J."/>
            <person name="Nolan M."/>
            <person name="Tritt A."/>
            <person name="Barry K.W."/>
            <person name="Grigoriev I.V."/>
            <person name="Nagy L.G."/>
            <person name="Hibbett D."/>
            <person name="Henrissat B."/>
            <person name="Matheny P.B."/>
            <person name="Labbe J."/>
            <person name="Martin F.M."/>
        </authorList>
    </citation>
    <scope>NUCLEOTIDE SEQUENCE</scope>
    <source>
        <strain evidence="1">HHB10654</strain>
    </source>
</reference>
<keyword evidence="1" id="KW-0346">Stress response</keyword>
<comment type="caution">
    <text evidence="1">The sequence shown here is derived from an EMBL/GenBank/DDBJ whole genome shotgun (WGS) entry which is preliminary data.</text>
</comment>
<protein>
    <submittedName>
        <fullName evidence="1">Heat shock protein 70</fullName>
    </submittedName>
</protein>
<accession>A0ACB8TD58</accession>
<keyword evidence="2" id="KW-1185">Reference proteome</keyword>
<dbReference type="EMBL" id="MU277193">
    <property type="protein sequence ID" value="KAI0066186.1"/>
    <property type="molecule type" value="Genomic_DNA"/>
</dbReference>
<sequence>MAVVGIDFGSLHSKIGVARHRGIDIITNEVSNRATPSLVSFGPKQRSLGESAKTQEISNFRNTIGSLKRLIGRTLQDVEVQEVEKKFIHANLVDVGGTVGVQVSYLGEQAKFSATQLVGMYLAKLRDIAATELKNGVSDVVIAVPGWYTDIQRRAVLDAATIAGLNPLRLITDTTAVAFGYGITKSDLPEPESPRHVVFVDVGHSSLSVAVVAFSKGQLTVKSTAYEPHLGGRDIDFALVQHFAEEFKAKYKIDVLSNPKATFRLYASAEKLKKILSANAEAPLSVESIMNDVDASSKLSRDEYEGLIAHVLDRIPAPLQQALAESGLTLEQVDAVELVGGSTRVPAVRAKIQSVFPGKALSTTLNQDEACARGATFACATLSPVFRVKEFAMHDLTAYPVKVRWEKTPGDDEEDTELVVFPKGNGIPSTKVLTFYRKEPFELEALYADPDNLPGSINPWLGKLSVKEVGPSASGDFSTVRVKTRLNLHGVLSFEGVYTEELEEKEEPMQVDGEAPAAETTTKKKKVIKKPVAFVAGYSGLDSSIVEQYKEQELKMYSNDKLVQDTENCKNALEEYIYDMRAKLDERYAHFVQAQEKEKILAELAKDEDWLYSDEGEDAAKSAYVSRLDAAKLLGDPITTRWRESEDRPKAAARLRETINSYILQATSGEERLAHIDDKDKQSIVEKGATIQKWLEDQSVRQSERAKNVDPILTAAEIEKKREEIIFFATPILTRPKPKPPKVEGTETPKSGQETPNPPPKTETPTPETKAEGPSEMDID</sequence>
<evidence type="ECO:0000313" key="2">
    <source>
        <dbReference type="Proteomes" id="UP000814140"/>
    </source>
</evidence>
<name>A0ACB8TD58_9AGAM</name>
<reference evidence="1" key="1">
    <citation type="submission" date="2021-03" db="EMBL/GenBank/DDBJ databases">
        <authorList>
            <consortium name="DOE Joint Genome Institute"/>
            <person name="Ahrendt S."/>
            <person name="Looney B.P."/>
            <person name="Miyauchi S."/>
            <person name="Morin E."/>
            <person name="Drula E."/>
            <person name="Courty P.E."/>
            <person name="Chicoki N."/>
            <person name="Fauchery L."/>
            <person name="Kohler A."/>
            <person name="Kuo A."/>
            <person name="Labutti K."/>
            <person name="Pangilinan J."/>
            <person name="Lipzen A."/>
            <person name="Riley R."/>
            <person name="Andreopoulos W."/>
            <person name="He G."/>
            <person name="Johnson J."/>
            <person name="Barry K.W."/>
            <person name="Grigoriev I.V."/>
            <person name="Nagy L."/>
            <person name="Hibbett D."/>
            <person name="Henrissat B."/>
            <person name="Matheny P.B."/>
            <person name="Labbe J."/>
            <person name="Martin F."/>
        </authorList>
    </citation>
    <scope>NUCLEOTIDE SEQUENCE</scope>
    <source>
        <strain evidence="1">HHB10654</strain>
    </source>
</reference>
<evidence type="ECO:0000313" key="1">
    <source>
        <dbReference type="EMBL" id="KAI0066186.1"/>
    </source>
</evidence>
<dbReference type="Proteomes" id="UP000814140">
    <property type="component" value="Unassembled WGS sequence"/>
</dbReference>
<organism evidence="1 2">
    <name type="scientific">Artomyces pyxidatus</name>
    <dbReference type="NCBI Taxonomy" id="48021"/>
    <lineage>
        <taxon>Eukaryota</taxon>
        <taxon>Fungi</taxon>
        <taxon>Dikarya</taxon>
        <taxon>Basidiomycota</taxon>
        <taxon>Agaricomycotina</taxon>
        <taxon>Agaricomycetes</taxon>
        <taxon>Russulales</taxon>
        <taxon>Auriscalpiaceae</taxon>
        <taxon>Artomyces</taxon>
    </lineage>
</organism>
<gene>
    <name evidence="1" type="ORF">BV25DRAFT_1868434</name>
</gene>
<proteinExistence type="predicted"/>